<dbReference type="InterPro" id="IPR011711">
    <property type="entry name" value="GntR_C"/>
</dbReference>
<proteinExistence type="predicted"/>
<reference evidence="5 6" key="1">
    <citation type="submission" date="2021-03" db="EMBL/GenBank/DDBJ databases">
        <title>Sequencing the genomes of 1000 actinobacteria strains.</title>
        <authorList>
            <person name="Klenk H.-P."/>
        </authorList>
    </citation>
    <scope>NUCLEOTIDE SEQUENCE [LARGE SCALE GENOMIC DNA]</scope>
    <source>
        <strain evidence="5 6">DSM 45256</strain>
    </source>
</reference>
<dbReference type="EMBL" id="JAGINU010000001">
    <property type="protein sequence ID" value="MBP2368113.1"/>
    <property type="molecule type" value="Genomic_DNA"/>
</dbReference>
<dbReference type="PROSITE" id="PS50949">
    <property type="entry name" value="HTH_GNTR"/>
    <property type="match status" value="1"/>
</dbReference>
<dbReference type="GO" id="GO:0003677">
    <property type="term" value="F:DNA binding"/>
    <property type="evidence" value="ECO:0007669"/>
    <property type="project" value="UniProtKB-KW"/>
</dbReference>
<dbReference type="PANTHER" id="PTHR43537">
    <property type="entry name" value="TRANSCRIPTIONAL REGULATOR, GNTR FAMILY"/>
    <property type="match status" value="1"/>
</dbReference>
<accession>A0ABS4VW06</accession>
<dbReference type="InterPro" id="IPR000524">
    <property type="entry name" value="Tscrpt_reg_HTH_GntR"/>
</dbReference>
<keyword evidence="3" id="KW-0804">Transcription</keyword>
<dbReference type="PANTHER" id="PTHR43537:SF49">
    <property type="entry name" value="TRANSCRIPTIONAL REGULATORY PROTEIN"/>
    <property type="match status" value="1"/>
</dbReference>
<evidence type="ECO:0000256" key="3">
    <source>
        <dbReference type="ARBA" id="ARBA00023163"/>
    </source>
</evidence>
<dbReference type="SUPFAM" id="SSF46785">
    <property type="entry name" value="Winged helix' DNA-binding domain"/>
    <property type="match status" value="1"/>
</dbReference>
<dbReference type="Pfam" id="PF07729">
    <property type="entry name" value="FCD"/>
    <property type="match status" value="1"/>
</dbReference>
<keyword evidence="2 5" id="KW-0238">DNA-binding</keyword>
<dbReference type="InterPro" id="IPR008920">
    <property type="entry name" value="TF_FadR/GntR_C"/>
</dbReference>
<dbReference type="SMART" id="SM00895">
    <property type="entry name" value="FCD"/>
    <property type="match status" value="1"/>
</dbReference>
<dbReference type="Gene3D" id="1.10.10.10">
    <property type="entry name" value="Winged helix-like DNA-binding domain superfamily/Winged helix DNA-binding domain"/>
    <property type="match status" value="1"/>
</dbReference>
<dbReference type="PRINTS" id="PR00035">
    <property type="entry name" value="HTHGNTR"/>
</dbReference>
<sequence length="219" mass="24198">MTANGARPDGTTVYSGLRADIVAGELPPGTPLRETALAERFGVSRTPVREALRRLEQDRLLVPGVRGLEVRRVDPEEVVQIYDMRIMLEAEAARQAAAGHRTSDLLRLEGLLARDRELVEPDDAARIRTNLEFHAMLWQATHNPVLIDLLERLSVHLVHAPRSTLSVGGRWNEALGEHADLLRAVRDRDADRAAGIAAAHMNTARSLRLNLLREAAGRA</sequence>
<dbReference type="RefSeq" id="WP_210028367.1">
    <property type="nucleotide sequence ID" value="NZ_JAGINU010000001.1"/>
</dbReference>
<dbReference type="Proteomes" id="UP001519295">
    <property type="component" value="Unassembled WGS sequence"/>
</dbReference>
<comment type="caution">
    <text evidence="5">The sequence shown here is derived from an EMBL/GenBank/DDBJ whole genome shotgun (WGS) entry which is preliminary data.</text>
</comment>
<gene>
    <name evidence="5" type="ORF">JOF36_003809</name>
</gene>
<dbReference type="Pfam" id="PF00392">
    <property type="entry name" value="GntR"/>
    <property type="match status" value="1"/>
</dbReference>
<dbReference type="InterPro" id="IPR036390">
    <property type="entry name" value="WH_DNA-bd_sf"/>
</dbReference>
<dbReference type="SUPFAM" id="SSF48008">
    <property type="entry name" value="GntR ligand-binding domain-like"/>
    <property type="match status" value="1"/>
</dbReference>
<feature type="domain" description="HTH gntR-type" evidence="4">
    <location>
        <begin position="7"/>
        <end position="73"/>
    </location>
</feature>
<evidence type="ECO:0000259" key="4">
    <source>
        <dbReference type="PROSITE" id="PS50949"/>
    </source>
</evidence>
<evidence type="ECO:0000313" key="6">
    <source>
        <dbReference type="Proteomes" id="UP001519295"/>
    </source>
</evidence>
<protein>
    <submittedName>
        <fullName evidence="5">DNA-binding GntR family transcriptional regulator</fullName>
    </submittedName>
</protein>
<dbReference type="Gene3D" id="1.20.120.530">
    <property type="entry name" value="GntR ligand-binding domain-like"/>
    <property type="match status" value="1"/>
</dbReference>
<dbReference type="InterPro" id="IPR036388">
    <property type="entry name" value="WH-like_DNA-bd_sf"/>
</dbReference>
<evidence type="ECO:0000313" key="5">
    <source>
        <dbReference type="EMBL" id="MBP2368113.1"/>
    </source>
</evidence>
<keyword evidence="1" id="KW-0805">Transcription regulation</keyword>
<evidence type="ECO:0000256" key="2">
    <source>
        <dbReference type="ARBA" id="ARBA00023125"/>
    </source>
</evidence>
<organism evidence="5 6">
    <name type="scientific">Pseudonocardia parietis</name>
    <dbReference type="NCBI Taxonomy" id="570936"/>
    <lineage>
        <taxon>Bacteria</taxon>
        <taxon>Bacillati</taxon>
        <taxon>Actinomycetota</taxon>
        <taxon>Actinomycetes</taxon>
        <taxon>Pseudonocardiales</taxon>
        <taxon>Pseudonocardiaceae</taxon>
        <taxon>Pseudonocardia</taxon>
    </lineage>
</organism>
<dbReference type="CDD" id="cd07377">
    <property type="entry name" value="WHTH_GntR"/>
    <property type="match status" value="1"/>
</dbReference>
<name>A0ABS4VW06_9PSEU</name>
<evidence type="ECO:0000256" key="1">
    <source>
        <dbReference type="ARBA" id="ARBA00023015"/>
    </source>
</evidence>
<keyword evidence="6" id="KW-1185">Reference proteome</keyword>
<dbReference type="SMART" id="SM00345">
    <property type="entry name" value="HTH_GNTR"/>
    <property type="match status" value="1"/>
</dbReference>